<name>A0A934IX52_9BACL</name>
<organism evidence="1 2">
    <name type="scientific">Paenibacillus roseus</name>
    <dbReference type="NCBI Taxonomy" id="2798579"/>
    <lineage>
        <taxon>Bacteria</taxon>
        <taxon>Bacillati</taxon>
        <taxon>Bacillota</taxon>
        <taxon>Bacilli</taxon>
        <taxon>Bacillales</taxon>
        <taxon>Paenibacillaceae</taxon>
        <taxon>Paenibacillus</taxon>
    </lineage>
</organism>
<comment type="caution">
    <text evidence="1">The sequence shown here is derived from an EMBL/GenBank/DDBJ whole genome shotgun (WGS) entry which is preliminary data.</text>
</comment>
<protein>
    <submittedName>
        <fullName evidence="1">Uncharacterized protein</fullName>
    </submittedName>
</protein>
<dbReference type="Proteomes" id="UP000640274">
    <property type="component" value="Unassembled WGS sequence"/>
</dbReference>
<reference evidence="1" key="1">
    <citation type="submission" date="2020-12" db="EMBL/GenBank/DDBJ databases">
        <authorList>
            <person name="Huq M.A."/>
        </authorList>
    </citation>
    <scope>NUCLEOTIDE SEQUENCE</scope>
    <source>
        <strain evidence="1">MAHUQ-46</strain>
    </source>
</reference>
<dbReference type="EMBL" id="JAELUP010000014">
    <property type="protein sequence ID" value="MBJ6360916.1"/>
    <property type="molecule type" value="Genomic_DNA"/>
</dbReference>
<evidence type="ECO:0000313" key="2">
    <source>
        <dbReference type="Proteomes" id="UP000640274"/>
    </source>
</evidence>
<evidence type="ECO:0000313" key="1">
    <source>
        <dbReference type="EMBL" id="MBJ6360916.1"/>
    </source>
</evidence>
<accession>A0A934IX52</accession>
<proteinExistence type="predicted"/>
<dbReference type="AlphaFoldDB" id="A0A934IX52"/>
<gene>
    <name evidence="1" type="ORF">JFN88_06235</name>
</gene>
<sequence>MRQIVASVGTFAFERISLAAAITTIKEIDAYEYKEHGGYASATSGQGDMVWEVLDGIKCTN</sequence>
<keyword evidence="2" id="KW-1185">Reference proteome</keyword>